<dbReference type="PIRSF" id="PIRSF001434">
    <property type="entry name" value="CGS"/>
    <property type="match status" value="1"/>
</dbReference>
<sequence>MQNLHQETLATHAGYNSQKEQNGAVAVPLYLSNAFDFGTSQTAAARFALQELGPIYSRLTNPTVDVFEARVGALENAAGAISASSGSAAIFYAIANIASAGDNIIISNKIYGGSTALLGNTLKNFGISAKIFDVENPSSLESLIDAKTKAIFFESLSNPQIAVANTQEIVKIADKHGIITITDNTVATPILYQPLNHGVNVSVHSATKYICGNGAVLGGVIASAKSTNQKLANNPRYPLFNEPEANYHGLVFANLVEHFDIFTIRIKTILLRDIGASLSPFNAWQLIQGLETLSVRIKAISQSALKIAEFLSNTKGVKAVNYPGLKSSPYYEYVSKNFTDGLASGLISFELESKELANEVVNSTELFRVIVNIGDSKSIITHPASSTHSQLDADGLKNAGISAGLIRLSIGLENVDDLILDLQKAFKKAKL</sequence>
<proteinExistence type="inferred from homology"/>
<dbReference type="GO" id="GO:0005737">
    <property type="term" value="C:cytoplasm"/>
    <property type="evidence" value="ECO:0007669"/>
    <property type="project" value="TreeGrafter"/>
</dbReference>
<dbReference type="AlphaFoldDB" id="A0A7H9CJX2"/>
<dbReference type="InterPro" id="IPR015424">
    <property type="entry name" value="PyrdxlP-dep_Trfase"/>
</dbReference>
<dbReference type="Pfam" id="PF01053">
    <property type="entry name" value="Cys_Met_Meta_PP"/>
    <property type="match status" value="1"/>
</dbReference>
<name>A0A7H9CJX2_9BACT</name>
<protein>
    <submittedName>
        <fullName evidence="7">O-acetylhomoserine sulfhydrylase</fullName>
        <ecNumber evidence="7">2.5.1.49</ecNumber>
    </submittedName>
</protein>
<accession>A0A7H9CJX2</accession>
<dbReference type="GO" id="GO:0006535">
    <property type="term" value="P:cysteine biosynthetic process from serine"/>
    <property type="evidence" value="ECO:0007669"/>
    <property type="project" value="TreeGrafter"/>
</dbReference>
<comment type="cofactor">
    <cofactor evidence="1 6">
        <name>pyridoxal 5'-phosphate</name>
        <dbReference type="ChEBI" id="CHEBI:597326"/>
    </cofactor>
</comment>
<dbReference type="RefSeq" id="WP_179975655.1">
    <property type="nucleotide sequence ID" value="NZ_CP049075.1"/>
</dbReference>
<dbReference type="GO" id="GO:0003961">
    <property type="term" value="F:O-acetylhomoserine aminocarboxypropyltransferase activity"/>
    <property type="evidence" value="ECO:0007669"/>
    <property type="project" value="UniProtKB-EC"/>
</dbReference>
<dbReference type="EMBL" id="CP049075">
    <property type="protein sequence ID" value="QLI05069.1"/>
    <property type="molecule type" value="Genomic_DNA"/>
</dbReference>
<dbReference type="Gene3D" id="3.90.1150.10">
    <property type="entry name" value="Aspartate Aminotransferase, domain 1"/>
    <property type="match status" value="1"/>
</dbReference>
<evidence type="ECO:0000313" key="8">
    <source>
        <dbReference type="Proteomes" id="UP000509414"/>
    </source>
</evidence>
<dbReference type="KEGG" id="cinf:CINF_0546"/>
<dbReference type="GO" id="GO:0019346">
    <property type="term" value="P:transsulfuration"/>
    <property type="evidence" value="ECO:0007669"/>
    <property type="project" value="InterPro"/>
</dbReference>
<dbReference type="FunFam" id="3.40.640.10:FF:000046">
    <property type="entry name" value="Cystathionine gamma-lyase"/>
    <property type="match status" value="1"/>
</dbReference>
<dbReference type="PANTHER" id="PTHR43797">
    <property type="entry name" value="HOMOCYSTEINE/CYSTEINE SYNTHASE"/>
    <property type="match status" value="1"/>
</dbReference>
<dbReference type="InterPro" id="IPR015421">
    <property type="entry name" value="PyrdxlP-dep_Trfase_major"/>
</dbReference>
<evidence type="ECO:0000313" key="7">
    <source>
        <dbReference type="EMBL" id="QLI05069.1"/>
    </source>
</evidence>
<evidence type="ECO:0000256" key="6">
    <source>
        <dbReference type="RuleBase" id="RU362118"/>
    </source>
</evidence>
<dbReference type="GO" id="GO:0071269">
    <property type="term" value="P:L-homocysteine biosynthetic process"/>
    <property type="evidence" value="ECO:0007669"/>
    <property type="project" value="TreeGrafter"/>
</dbReference>
<evidence type="ECO:0000256" key="4">
    <source>
        <dbReference type="ARBA" id="ARBA00022898"/>
    </source>
</evidence>
<evidence type="ECO:0000256" key="3">
    <source>
        <dbReference type="ARBA" id="ARBA00022679"/>
    </source>
</evidence>
<evidence type="ECO:0000256" key="5">
    <source>
        <dbReference type="PIRSR" id="PIRSR001434-2"/>
    </source>
</evidence>
<keyword evidence="3 7" id="KW-0808">Transferase</keyword>
<dbReference type="SUPFAM" id="SSF53383">
    <property type="entry name" value="PLP-dependent transferases"/>
    <property type="match status" value="1"/>
</dbReference>
<dbReference type="InterPro" id="IPR000277">
    <property type="entry name" value="Cys/Met-Metab_PyrdxlP-dep_enz"/>
</dbReference>
<feature type="modified residue" description="N6-(pyridoxal phosphate)lysine" evidence="5">
    <location>
        <position position="208"/>
    </location>
</feature>
<dbReference type="InterPro" id="IPR015422">
    <property type="entry name" value="PyrdxlP-dep_Trfase_small"/>
</dbReference>
<evidence type="ECO:0000256" key="1">
    <source>
        <dbReference type="ARBA" id="ARBA00001933"/>
    </source>
</evidence>
<dbReference type="GO" id="GO:0004124">
    <property type="term" value="F:cysteine synthase activity"/>
    <property type="evidence" value="ECO:0007669"/>
    <property type="project" value="TreeGrafter"/>
</dbReference>
<keyword evidence="4 5" id="KW-0663">Pyridoxal phosphate</keyword>
<dbReference type="InterPro" id="IPR006235">
    <property type="entry name" value="OAc-hSer/O-AcSer_sulfhydrylase"/>
</dbReference>
<organism evidence="7 8">
    <name type="scientific">Candidatus Campylobacter infans</name>
    <dbReference type="NCBI Taxonomy" id="2561898"/>
    <lineage>
        <taxon>Bacteria</taxon>
        <taxon>Pseudomonadati</taxon>
        <taxon>Campylobacterota</taxon>
        <taxon>Epsilonproteobacteria</taxon>
        <taxon>Campylobacterales</taxon>
        <taxon>Campylobacteraceae</taxon>
        <taxon>Campylobacter</taxon>
    </lineage>
</organism>
<dbReference type="PANTHER" id="PTHR43797:SF2">
    <property type="entry name" value="HOMOCYSTEINE_CYSTEINE SYNTHASE"/>
    <property type="match status" value="1"/>
</dbReference>
<evidence type="ECO:0000256" key="2">
    <source>
        <dbReference type="ARBA" id="ARBA00009077"/>
    </source>
</evidence>
<dbReference type="Gene3D" id="3.40.640.10">
    <property type="entry name" value="Type I PLP-dependent aspartate aminotransferase-like (Major domain)"/>
    <property type="match status" value="1"/>
</dbReference>
<dbReference type="GO" id="GO:0030170">
    <property type="term" value="F:pyridoxal phosphate binding"/>
    <property type="evidence" value="ECO:0007669"/>
    <property type="project" value="InterPro"/>
</dbReference>
<comment type="similarity">
    <text evidence="2 6">Belongs to the trans-sulfuration enzymes family.</text>
</comment>
<keyword evidence="8" id="KW-1185">Reference proteome</keyword>
<dbReference type="EC" id="2.5.1.49" evidence="7"/>
<reference evidence="7 8" key="1">
    <citation type="submission" date="2020-02" db="EMBL/GenBank/DDBJ databases">
        <title>Complete genome sequence of the novel Campylobacter species Candidatus Campylobacter infans.</title>
        <authorList>
            <person name="Duim B."/>
            <person name="Zomer A."/>
            <person name="van der Graaf L."/>
            <person name="Wagenaar J."/>
        </authorList>
    </citation>
    <scope>NUCLEOTIDE SEQUENCE [LARGE SCALE GENOMIC DNA]</scope>
    <source>
        <strain evidence="7 8">19S00001</strain>
    </source>
</reference>
<dbReference type="Proteomes" id="UP000509414">
    <property type="component" value="Chromosome"/>
</dbReference>
<gene>
    <name evidence="7" type="primary">metY</name>
    <name evidence="7" type="ORF">CINF_0546</name>
</gene>